<dbReference type="EMBL" id="SMMG02000007">
    <property type="protein sequence ID" value="KAA3467611.1"/>
    <property type="molecule type" value="Genomic_DNA"/>
</dbReference>
<evidence type="ECO:0000313" key="2">
    <source>
        <dbReference type="Proteomes" id="UP000325315"/>
    </source>
</evidence>
<dbReference type="OrthoDB" id="997823at2759"/>
<comment type="caution">
    <text evidence="1">The sequence shown here is derived from an EMBL/GenBank/DDBJ whole genome shotgun (WGS) entry which is preliminary data.</text>
</comment>
<keyword evidence="1" id="KW-0695">RNA-directed DNA polymerase</keyword>
<reference evidence="2" key="1">
    <citation type="journal article" date="2019" name="Plant Biotechnol. J.">
        <title>Genome sequencing of the Australian wild diploid species Gossypium australe highlights disease resistance and delayed gland morphogenesis.</title>
        <authorList>
            <person name="Cai Y."/>
            <person name="Cai X."/>
            <person name="Wang Q."/>
            <person name="Wang P."/>
            <person name="Zhang Y."/>
            <person name="Cai C."/>
            <person name="Xu Y."/>
            <person name="Wang K."/>
            <person name="Zhou Z."/>
            <person name="Wang C."/>
            <person name="Geng S."/>
            <person name="Li B."/>
            <person name="Dong Q."/>
            <person name="Hou Y."/>
            <person name="Wang H."/>
            <person name="Ai P."/>
            <person name="Liu Z."/>
            <person name="Yi F."/>
            <person name="Sun M."/>
            <person name="An G."/>
            <person name="Cheng J."/>
            <person name="Zhang Y."/>
            <person name="Shi Q."/>
            <person name="Xie Y."/>
            <person name="Shi X."/>
            <person name="Chang Y."/>
            <person name="Huang F."/>
            <person name="Chen Y."/>
            <person name="Hong S."/>
            <person name="Mi L."/>
            <person name="Sun Q."/>
            <person name="Zhang L."/>
            <person name="Zhou B."/>
            <person name="Peng R."/>
            <person name="Zhang X."/>
            <person name="Liu F."/>
        </authorList>
    </citation>
    <scope>NUCLEOTIDE SEQUENCE [LARGE SCALE GENOMIC DNA]</scope>
    <source>
        <strain evidence="2">cv. PA1801</strain>
    </source>
</reference>
<dbReference type="InterPro" id="IPR052343">
    <property type="entry name" value="Retrotransposon-Effector_Assoc"/>
</dbReference>
<keyword evidence="1" id="KW-0548">Nucleotidyltransferase</keyword>
<dbReference type="GO" id="GO:0003964">
    <property type="term" value="F:RNA-directed DNA polymerase activity"/>
    <property type="evidence" value="ECO:0007669"/>
    <property type="project" value="UniProtKB-KW"/>
</dbReference>
<dbReference type="AlphaFoldDB" id="A0A5B6VEY3"/>
<keyword evidence="2" id="KW-1185">Reference proteome</keyword>
<name>A0A5B6VEY3_9ROSI</name>
<dbReference type="Proteomes" id="UP000325315">
    <property type="component" value="Unassembled WGS sequence"/>
</dbReference>
<protein>
    <submittedName>
        <fullName evidence="1">Reverse transcriptase</fullName>
    </submittedName>
</protein>
<organism evidence="1 2">
    <name type="scientific">Gossypium australe</name>
    <dbReference type="NCBI Taxonomy" id="47621"/>
    <lineage>
        <taxon>Eukaryota</taxon>
        <taxon>Viridiplantae</taxon>
        <taxon>Streptophyta</taxon>
        <taxon>Embryophyta</taxon>
        <taxon>Tracheophyta</taxon>
        <taxon>Spermatophyta</taxon>
        <taxon>Magnoliopsida</taxon>
        <taxon>eudicotyledons</taxon>
        <taxon>Gunneridae</taxon>
        <taxon>Pentapetalae</taxon>
        <taxon>rosids</taxon>
        <taxon>malvids</taxon>
        <taxon>Malvales</taxon>
        <taxon>Malvaceae</taxon>
        <taxon>Malvoideae</taxon>
        <taxon>Gossypium</taxon>
    </lineage>
</organism>
<evidence type="ECO:0000313" key="1">
    <source>
        <dbReference type="EMBL" id="KAA3467611.1"/>
    </source>
</evidence>
<sequence length="133" mass="14982">MVFITETKIDEKRMEKIRRRCGFVHGIDVEAEGSRGKDVETFCLGILNDGKDFDSLNLTDIMLIPKIPNPTSLVNFKPISLCTVIYKIVTKTITNRLQEIIGRCIDSAQSAFAPGRLISNNVLLAYEILHTLR</sequence>
<gene>
    <name evidence="1" type="ORF">EPI10_002608</name>
</gene>
<dbReference type="PANTHER" id="PTHR46890">
    <property type="entry name" value="NON-LTR RETROLELEMENT REVERSE TRANSCRIPTASE-LIKE PROTEIN-RELATED"/>
    <property type="match status" value="1"/>
</dbReference>
<dbReference type="PANTHER" id="PTHR46890:SF48">
    <property type="entry name" value="RNA-DIRECTED DNA POLYMERASE"/>
    <property type="match status" value="1"/>
</dbReference>
<proteinExistence type="predicted"/>
<keyword evidence="1" id="KW-0808">Transferase</keyword>
<accession>A0A5B6VEY3</accession>